<evidence type="ECO:0000313" key="2">
    <source>
        <dbReference type="EMBL" id="KAK8533798.1"/>
    </source>
</evidence>
<dbReference type="SUPFAM" id="SSF53098">
    <property type="entry name" value="Ribonuclease H-like"/>
    <property type="match status" value="1"/>
</dbReference>
<accession>A0ABR2DA69</accession>
<name>A0ABR2DA69_9ROSI</name>
<protein>
    <recommendedName>
        <fullName evidence="1">DUF659 domain-containing protein</fullName>
    </recommendedName>
</protein>
<dbReference type="InterPro" id="IPR007021">
    <property type="entry name" value="DUF659"/>
</dbReference>
<dbReference type="InterPro" id="IPR012337">
    <property type="entry name" value="RNaseH-like_sf"/>
</dbReference>
<dbReference type="PANTHER" id="PTHR32166">
    <property type="entry name" value="OSJNBA0013A04.12 PROTEIN"/>
    <property type="match status" value="1"/>
</dbReference>
<evidence type="ECO:0000313" key="3">
    <source>
        <dbReference type="Proteomes" id="UP001472677"/>
    </source>
</evidence>
<keyword evidence="3" id="KW-1185">Reference proteome</keyword>
<reference evidence="2 3" key="1">
    <citation type="journal article" date="2024" name="G3 (Bethesda)">
        <title>Genome assembly of Hibiscus sabdariffa L. provides insights into metabolisms of medicinal natural products.</title>
        <authorList>
            <person name="Kim T."/>
        </authorList>
    </citation>
    <scope>NUCLEOTIDE SEQUENCE [LARGE SCALE GENOMIC DNA]</scope>
    <source>
        <strain evidence="2">TK-2024</strain>
        <tissue evidence="2">Old leaves</tissue>
    </source>
</reference>
<comment type="caution">
    <text evidence="2">The sequence shown here is derived from an EMBL/GenBank/DDBJ whole genome shotgun (WGS) entry which is preliminary data.</text>
</comment>
<evidence type="ECO:0000259" key="1">
    <source>
        <dbReference type="Pfam" id="PF04937"/>
    </source>
</evidence>
<gene>
    <name evidence="2" type="ORF">V6N12_047202</name>
</gene>
<feature type="domain" description="DUF659" evidence="1">
    <location>
        <begin position="87"/>
        <end position="158"/>
    </location>
</feature>
<dbReference type="PANTHER" id="PTHR32166:SF81">
    <property type="entry name" value="OS06G0658400 PROTEIN"/>
    <property type="match status" value="1"/>
</dbReference>
<organism evidence="2 3">
    <name type="scientific">Hibiscus sabdariffa</name>
    <name type="common">roselle</name>
    <dbReference type="NCBI Taxonomy" id="183260"/>
    <lineage>
        <taxon>Eukaryota</taxon>
        <taxon>Viridiplantae</taxon>
        <taxon>Streptophyta</taxon>
        <taxon>Embryophyta</taxon>
        <taxon>Tracheophyta</taxon>
        <taxon>Spermatophyta</taxon>
        <taxon>Magnoliopsida</taxon>
        <taxon>eudicotyledons</taxon>
        <taxon>Gunneridae</taxon>
        <taxon>Pentapetalae</taxon>
        <taxon>rosids</taxon>
        <taxon>malvids</taxon>
        <taxon>Malvales</taxon>
        <taxon>Malvaceae</taxon>
        <taxon>Malvoideae</taxon>
        <taxon>Hibiscus</taxon>
    </lineage>
</organism>
<dbReference type="Proteomes" id="UP001472677">
    <property type="component" value="Unassembled WGS sequence"/>
</dbReference>
<proteinExistence type="predicted"/>
<dbReference type="EMBL" id="JBBPBM010000032">
    <property type="protein sequence ID" value="KAK8533798.1"/>
    <property type="molecule type" value="Genomic_DNA"/>
</dbReference>
<sequence length="213" mass="23847">MLVFHHPYLNLLSTTVTVGQQQLLVPLQNLLEQWNTSVDILIVRAIYANGIPLNVLRNPDFLTMLKGVNQAPKDYKPPIHGPFTELLVSDGWTNVKRQPLINVVASNSSGCMFMYAKYYTGQEKTGTNIAEFLLESIEEVGSSNVLQVITDNATNYFATTFSWMSEAYKRGTNIAEFLLESIEEVRSSNVLQVITENATNWIGSIQGMNALRL</sequence>
<dbReference type="Pfam" id="PF04937">
    <property type="entry name" value="DUF659"/>
    <property type="match status" value="1"/>
</dbReference>